<dbReference type="GO" id="GO:0000981">
    <property type="term" value="F:DNA-binding transcription factor activity, RNA polymerase II-specific"/>
    <property type="evidence" value="ECO:0007669"/>
    <property type="project" value="InterPro"/>
</dbReference>
<dbReference type="SMART" id="SM00389">
    <property type="entry name" value="HOX"/>
    <property type="match status" value="1"/>
</dbReference>
<dbReference type="PANTHER" id="PTHR24208:SF88">
    <property type="entry name" value="LIM HOMEOBOX TRANSCRIPTION FACTOR 1-ALPHA"/>
    <property type="match status" value="1"/>
</dbReference>
<dbReference type="GO" id="GO:0046872">
    <property type="term" value="F:metal ion binding"/>
    <property type="evidence" value="ECO:0007669"/>
    <property type="project" value="UniProtKB-KW"/>
</dbReference>
<dbReference type="InterPro" id="IPR050453">
    <property type="entry name" value="LIM_Homeobox_TF"/>
</dbReference>
<evidence type="ECO:0000256" key="12">
    <source>
        <dbReference type="PROSITE-ProRule" id="PRU00108"/>
    </source>
</evidence>
<feature type="domain" description="Homeobox" evidence="17">
    <location>
        <begin position="230"/>
        <end position="290"/>
    </location>
</feature>
<evidence type="ECO:0000256" key="1">
    <source>
        <dbReference type="ARBA" id="ARBA00004123"/>
    </source>
</evidence>
<keyword evidence="9 12" id="KW-0371">Homeobox</keyword>
<dbReference type="AlphaFoldDB" id="A0A671P1R9"/>
<dbReference type="GO" id="GO:0030182">
    <property type="term" value="P:neuron differentiation"/>
    <property type="evidence" value="ECO:0007669"/>
    <property type="project" value="TreeGrafter"/>
</dbReference>
<evidence type="ECO:0000256" key="13">
    <source>
        <dbReference type="PROSITE-ProRule" id="PRU00125"/>
    </source>
</evidence>
<dbReference type="FunFam" id="1.10.10.60:FF:000095">
    <property type="entry name" value="LIM homeobox transcription factor 1 beta"/>
    <property type="match status" value="1"/>
</dbReference>
<keyword evidence="2" id="KW-0217">Developmental protein</keyword>
<keyword evidence="8 12" id="KW-0238">DNA-binding</keyword>
<evidence type="ECO:0000256" key="14">
    <source>
        <dbReference type="RuleBase" id="RU000682"/>
    </source>
</evidence>
<sequence>MFELSSLFIVNCIKTIIIALIINSNYNSFHRPNVFKNYDSFLYNVGYLEFNTSCKVIFTYSPPADGNMWRKSVCEGCNELIRDRYLLRVQDGLWHERCLHCASCREPLKDTCFLRNKTLYCKRDYQKLFLVRCKGCAEVISPAELVMHAGTAVFHLRCFCCCVCSCRLQKGDRCVLTGDRLFCARDYHNQMASPTTSDSGKSEDGEEEEDDENNIKTAGESNTIGDVEHKRPKRPRTILTTLQRRAFKASFEVSSKPCRKVRETLAAETGLSVRVVQVWFQNQRAKMKKLTRRQQQQKQSVSPQEKRDTPSCGGLPAELDCAGSYSLTQQNIGLDSQSFKLDPFRQGLTPPQMPGDHMHPYGCDTLYDDTDSDPLCHFGDCMLSSEPSLLTPIDRLYSMQDSYFAS</sequence>
<dbReference type="Gene3D" id="2.10.110.10">
    <property type="entry name" value="Cysteine Rich Protein"/>
    <property type="match status" value="2"/>
</dbReference>
<evidence type="ECO:0000313" key="18">
    <source>
        <dbReference type="Ensembl" id="ENSSANP00000052438.1"/>
    </source>
</evidence>
<dbReference type="InterPro" id="IPR001781">
    <property type="entry name" value="Znf_LIM"/>
</dbReference>
<proteinExistence type="predicted"/>
<dbReference type="InterPro" id="IPR017970">
    <property type="entry name" value="Homeobox_CS"/>
</dbReference>
<dbReference type="PROSITE" id="PS00027">
    <property type="entry name" value="HOMEOBOX_1"/>
    <property type="match status" value="1"/>
</dbReference>
<feature type="domain" description="LIM zinc-binding" evidence="16">
    <location>
        <begin position="72"/>
        <end position="131"/>
    </location>
</feature>
<keyword evidence="19" id="KW-1185">Reference proteome</keyword>
<dbReference type="CDD" id="cd00086">
    <property type="entry name" value="homeodomain"/>
    <property type="match status" value="1"/>
</dbReference>
<keyword evidence="7 13" id="KW-0440">LIM domain</keyword>
<keyword evidence="3 13" id="KW-0479">Metal-binding</keyword>
<keyword evidence="4" id="KW-0677">Repeat</keyword>
<evidence type="ECO:0000256" key="9">
    <source>
        <dbReference type="ARBA" id="ARBA00023155"/>
    </source>
</evidence>
<dbReference type="Pfam" id="PF00412">
    <property type="entry name" value="LIM"/>
    <property type="match status" value="2"/>
</dbReference>
<dbReference type="PANTHER" id="PTHR24208">
    <property type="entry name" value="LIM/HOMEOBOX PROTEIN LHX"/>
    <property type="match status" value="1"/>
</dbReference>
<dbReference type="SUPFAM" id="SSF46689">
    <property type="entry name" value="Homeodomain-like"/>
    <property type="match status" value="1"/>
</dbReference>
<dbReference type="FunFam" id="2.10.110.10:FF:000006">
    <property type="entry name" value="LIM homeobox transcription factor 1-beta"/>
    <property type="match status" value="1"/>
</dbReference>
<keyword evidence="6" id="KW-0805">Transcription regulation</keyword>
<evidence type="ECO:0000256" key="11">
    <source>
        <dbReference type="ARBA" id="ARBA00023242"/>
    </source>
</evidence>
<evidence type="ECO:0000259" key="17">
    <source>
        <dbReference type="PROSITE" id="PS50071"/>
    </source>
</evidence>
<protein>
    <submittedName>
        <fullName evidence="18">LIM homeobox transcription factor 1-alpha-like</fullName>
    </submittedName>
</protein>
<dbReference type="PROSITE" id="PS50071">
    <property type="entry name" value="HOMEOBOX_2"/>
    <property type="match status" value="1"/>
</dbReference>
<reference evidence="18" key="1">
    <citation type="submission" date="2025-08" db="UniProtKB">
        <authorList>
            <consortium name="Ensembl"/>
        </authorList>
    </citation>
    <scope>IDENTIFICATION</scope>
</reference>
<evidence type="ECO:0000256" key="3">
    <source>
        <dbReference type="ARBA" id="ARBA00022723"/>
    </source>
</evidence>
<evidence type="ECO:0000256" key="6">
    <source>
        <dbReference type="ARBA" id="ARBA00023015"/>
    </source>
</evidence>
<dbReference type="CDD" id="cd09370">
    <property type="entry name" value="LIM1_Lmx1a"/>
    <property type="match status" value="1"/>
</dbReference>
<dbReference type="SUPFAM" id="SSF57716">
    <property type="entry name" value="Glucocorticoid receptor-like (DNA-binding domain)"/>
    <property type="match status" value="2"/>
</dbReference>
<gene>
    <name evidence="18" type="primary">LOC107696176</name>
</gene>
<keyword evidence="11 12" id="KW-0539">Nucleus</keyword>
<evidence type="ECO:0000256" key="8">
    <source>
        <dbReference type="ARBA" id="ARBA00023125"/>
    </source>
</evidence>
<evidence type="ECO:0000256" key="7">
    <source>
        <dbReference type="ARBA" id="ARBA00023038"/>
    </source>
</evidence>
<dbReference type="Pfam" id="PF00046">
    <property type="entry name" value="Homeodomain"/>
    <property type="match status" value="1"/>
</dbReference>
<evidence type="ECO:0000256" key="5">
    <source>
        <dbReference type="ARBA" id="ARBA00022833"/>
    </source>
</evidence>
<evidence type="ECO:0000313" key="19">
    <source>
        <dbReference type="Proteomes" id="UP000472260"/>
    </source>
</evidence>
<feature type="region of interest" description="Disordered" evidence="15">
    <location>
        <begin position="192"/>
        <end position="239"/>
    </location>
</feature>
<evidence type="ECO:0000256" key="15">
    <source>
        <dbReference type="SAM" id="MobiDB-lite"/>
    </source>
</evidence>
<organism evidence="18 19">
    <name type="scientific">Sinocyclocheilus anshuiensis</name>
    <dbReference type="NCBI Taxonomy" id="1608454"/>
    <lineage>
        <taxon>Eukaryota</taxon>
        <taxon>Metazoa</taxon>
        <taxon>Chordata</taxon>
        <taxon>Craniata</taxon>
        <taxon>Vertebrata</taxon>
        <taxon>Euteleostomi</taxon>
        <taxon>Actinopterygii</taxon>
        <taxon>Neopterygii</taxon>
        <taxon>Teleostei</taxon>
        <taxon>Ostariophysi</taxon>
        <taxon>Cypriniformes</taxon>
        <taxon>Cyprinidae</taxon>
        <taxon>Cyprininae</taxon>
        <taxon>Sinocyclocheilus</taxon>
    </lineage>
</organism>
<dbReference type="GO" id="GO:0000977">
    <property type="term" value="F:RNA polymerase II transcription regulatory region sequence-specific DNA binding"/>
    <property type="evidence" value="ECO:0007669"/>
    <property type="project" value="TreeGrafter"/>
</dbReference>
<reference evidence="18" key="2">
    <citation type="submission" date="2025-09" db="UniProtKB">
        <authorList>
            <consortium name="Ensembl"/>
        </authorList>
    </citation>
    <scope>IDENTIFICATION</scope>
</reference>
<evidence type="ECO:0000256" key="4">
    <source>
        <dbReference type="ARBA" id="ARBA00022737"/>
    </source>
</evidence>
<evidence type="ECO:0000259" key="16">
    <source>
        <dbReference type="PROSITE" id="PS50023"/>
    </source>
</evidence>
<evidence type="ECO:0000256" key="2">
    <source>
        <dbReference type="ARBA" id="ARBA00022473"/>
    </source>
</evidence>
<feature type="compositionally biased region" description="Low complexity" evidence="15">
    <location>
        <begin position="293"/>
        <end position="303"/>
    </location>
</feature>
<dbReference type="PROSITE" id="PS00478">
    <property type="entry name" value="LIM_DOMAIN_1"/>
    <property type="match status" value="1"/>
</dbReference>
<dbReference type="InterPro" id="IPR042688">
    <property type="entry name" value="Lmx1a_LIM1"/>
</dbReference>
<dbReference type="SMART" id="SM00132">
    <property type="entry name" value="LIM"/>
    <property type="match status" value="2"/>
</dbReference>
<comment type="subcellular location">
    <subcellularLocation>
        <location evidence="1 12 14">Nucleus</location>
    </subcellularLocation>
</comment>
<accession>A0A671P1R9</accession>
<feature type="DNA-binding region" description="Homeobox" evidence="12">
    <location>
        <begin position="232"/>
        <end position="291"/>
    </location>
</feature>
<keyword evidence="5 13" id="KW-0862">Zinc</keyword>
<keyword evidence="10" id="KW-0804">Transcription</keyword>
<dbReference type="PROSITE" id="PS50023">
    <property type="entry name" value="LIM_DOMAIN_2"/>
    <property type="match status" value="2"/>
</dbReference>
<dbReference type="InterPro" id="IPR001356">
    <property type="entry name" value="HD"/>
</dbReference>
<dbReference type="Gene3D" id="1.10.10.60">
    <property type="entry name" value="Homeodomain-like"/>
    <property type="match status" value="1"/>
</dbReference>
<evidence type="ECO:0000256" key="10">
    <source>
        <dbReference type="ARBA" id="ARBA00023163"/>
    </source>
</evidence>
<dbReference type="Ensembl" id="ENSSANT00000055743.1">
    <property type="protein sequence ID" value="ENSSANP00000052438.1"/>
    <property type="gene ID" value="ENSSANG00000026234.1"/>
</dbReference>
<dbReference type="InterPro" id="IPR009057">
    <property type="entry name" value="Homeodomain-like_sf"/>
</dbReference>
<name>A0A671P1R9_9TELE</name>
<dbReference type="Proteomes" id="UP000472260">
    <property type="component" value="Unassembled WGS sequence"/>
</dbReference>
<dbReference type="GO" id="GO:0005634">
    <property type="term" value="C:nucleus"/>
    <property type="evidence" value="ECO:0007669"/>
    <property type="project" value="UniProtKB-SubCell"/>
</dbReference>
<feature type="region of interest" description="Disordered" evidence="15">
    <location>
        <begin position="288"/>
        <end position="313"/>
    </location>
</feature>
<feature type="domain" description="LIM zinc-binding" evidence="16">
    <location>
        <begin position="132"/>
        <end position="193"/>
    </location>
</feature>
<feature type="compositionally biased region" description="Polar residues" evidence="15">
    <location>
        <begin position="215"/>
        <end position="224"/>
    </location>
</feature>